<proteinExistence type="predicted"/>
<dbReference type="Pfam" id="PF13471">
    <property type="entry name" value="Transglut_core3"/>
    <property type="match status" value="1"/>
</dbReference>
<name>A0A2T9JAZ6_9CAUL</name>
<dbReference type="InterPro" id="IPR053521">
    <property type="entry name" value="McjB-like"/>
</dbReference>
<feature type="domain" description="Microcin J25-processing protein McjB C-terminal" evidence="1">
    <location>
        <begin position="109"/>
        <end position="220"/>
    </location>
</feature>
<evidence type="ECO:0000313" key="3">
    <source>
        <dbReference type="Proteomes" id="UP000244913"/>
    </source>
</evidence>
<evidence type="ECO:0000313" key="2">
    <source>
        <dbReference type="EMBL" id="PVM79395.1"/>
    </source>
</evidence>
<dbReference type="InterPro" id="IPR032708">
    <property type="entry name" value="McjB_C"/>
</dbReference>
<keyword evidence="3" id="KW-1185">Reference proteome</keyword>
<dbReference type="RefSeq" id="WP_116491616.1">
    <property type="nucleotide sequence ID" value="NZ_QDKO01000044.1"/>
</dbReference>
<organism evidence="2 3">
    <name type="scientific">Caulobacter radicis</name>
    <dbReference type="NCBI Taxonomy" id="2172650"/>
    <lineage>
        <taxon>Bacteria</taxon>
        <taxon>Pseudomonadati</taxon>
        <taxon>Pseudomonadota</taxon>
        <taxon>Alphaproteobacteria</taxon>
        <taxon>Caulobacterales</taxon>
        <taxon>Caulobacteraceae</taxon>
        <taxon>Caulobacter</taxon>
    </lineage>
</organism>
<accession>A0A2T9JAZ6</accession>
<dbReference type="EMBL" id="QDKP01000043">
    <property type="protein sequence ID" value="PVM79395.1"/>
    <property type="molecule type" value="Genomic_DNA"/>
</dbReference>
<protein>
    <submittedName>
        <fullName evidence="2">Lasso peptide biosynthesis B2 protein</fullName>
    </submittedName>
</protein>
<gene>
    <name evidence="2" type="ORF">DDF65_14945</name>
</gene>
<evidence type="ECO:0000259" key="1">
    <source>
        <dbReference type="Pfam" id="PF13471"/>
    </source>
</evidence>
<sequence length="222" mass="23842">MTYELAPGVSYCLVADLGVVLDLNRDRYLGLGQAQAVALSALARGAGVGPIDEAGLGPLIAAGLLVRDGRGQPVAPCARTLPARSAFEIAHERSGATAMDVVEVFWAVLVVFWLLRLRPFARVVGWRRWRRRRAGGMSGRSAQAEALARRFLAVRSLVPVTPICLLDSLAMAHFLSRRGIDVDVVLAVATPPFEAHAWAQSGDCALNESLHRTAMLTPILVV</sequence>
<comment type="caution">
    <text evidence="2">The sequence shown here is derived from an EMBL/GenBank/DDBJ whole genome shotgun (WGS) entry which is preliminary data.</text>
</comment>
<dbReference type="NCBIfam" id="NF033537">
    <property type="entry name" value="lasso_biosyn_B2"/>
    <property type="match status" value="1"/>
</dbReference>
<dbReference type="Proteomes" id="UP000244913">
    <property type="component" value="Unassembled WGS sequence"/>
</dbReference>
<accession>A0A2T9JIL7</accession>
<reference evidence="2 3" key="1">
    <citation type="submission" date="2018-04" db="EMBL/GenBank/DDBJ databases">
        <title>The genome sequence of Caulobacter sp. 736.</title>
        <authorList>
            <person name="Gao J."/>
            <person name="Sun J."/>
        </authorList>
    </citation>
    <scope>NUCLEOTIDE SEQUENCE [LARGE SCALE GENOMIC DNA]</scope>
    <source>
        <strain evidence="2 3">736</strain>
    </source>
</reference>
<dbReference type="AlphaFoldDB" id="A0A2T9JAZ6"/>